<accession>A0A2T3NVN1</accession>
<proteinExistence type="predicted"/>
<dbReference type="EMBL" id="PYMA01000004">
    <property type="protein sequence ID" value="PSW20305.1"/>
    <property type="molecule type" value="Genomic_DNA"/>
</dbReference>
<keyword evidence="1" id="KW-0472">Membrane</keyword>
<feature type="transmembrane region" description="Helical" evidence="1">
    <location>
        <begin position="12"/>
        <end position="33"/>
    </location>
</feature>
<protein>
    <submittedName>
        <fullName evidence="2">Uncharacterized protein</fullName>
    </submittedName>
</protein>
<dbReference type="Proteomes" id="UP000241771">
    <property type="component" value="Unassembled WGS sequence"/>
</dbReference>
<evidence type="ECO:0000313" key="3">
    <source>
        <dbReference type="Proteomes" id="UP000241771"/>
    </source>
</evidence>
<sequence length="376" mass="43680">MTISLYSTTHSSYFIALLKTPFVIFPLLLSYILPAAEFDTLSSYKQSPFSVYTDNSNPDSPIYADDDEDETAFQEWIDETQGSISETIHDYGTSFDHFMANKGDEKSMQNRSYLKIKFKPRYTHREYFEGDASVKLKIDLPHTEKRWKLVLETDPDDFDRLEDKERGISNANDDSFSGAVGAVRLQDRQWGKWKADFDAGLAIKLPLDPFTRANVNRVDKISRHWTTRIKQEIFYYHSEGPGSLTSLNFYFATPEADTTILKLSSSAQFLDDDDNWEFVYQAEIFDRVDQDNLFQYSLGISADSRPSYSVTNSWVSVSWKHRLYKDWLYMSVTPEFDFQDEFNYKINPGIMLEFELFFTAEGGIDRLARKIPKPTF</sequence>
<dbReference type="AlphaFoldDB" id="A0A2T3NVN1"/>
<keyword evidence="3" id="KW-1185">Reference proteome</keyword>
<evidence type="ECO:0000313" key="2">
    <source>
        <dbReference type="EMBL" id="PSW20305.1"/>
    </source>
</evidence>
<keyword evidence="1" id="KW-1133">Transmembrane helix</keyword>
<reference evidence="2 3" key="1">
    <citation type="submission" date="2018-01" db="EMBL/GenBank/DDBJ databases">
        <title>Whole genome sequencing of Histamine producing bacteria.</title>
        <authorList>
            <person name="Butler K."/>
        </authorList>
    </citation>
    <scope>NUCLEOTIDE SEQUENCE [LARGE SCALE GENOMIC DNA]</scope>
    <source>
        <strain evidence="2 3">DSM 100436</strain>
    </source>
</reference>
<dbReference type="RefSeq" id="WP_107271903.1">
    <property type="nucleotide sequence ID" value="NZ_PYMA01000004.1"/>
</dbReference>
<gene>
    <name evidence="2" type="ORF">C9I98_09655</name>
</gene>
<keyword evidence="1" id="KW-0812">Transmembrane</keyword>
<comment type="caution">
    <text evidence="2">The sequence shown here is derived from an EMBL/GenBank/DDBJ whole genome shotgun (WGS) entry which is preliminary data.</text>
</comment>
<evidence type="ECO:0000256" key="1">
    <source>
        <dbReference type="SAM" id="Phobius"/>
    </source>
</evidence>
<name>A0A2T3NVN1_9GAMM</name>
<organism evidence="2 3">
    <name type="scientific">Photobacterium sanctipauli</name>
    <dbReference type="NCBI Taxonomy" id="1342794"/>
    <lineage>
        <taxon>Bacteria</taxon>
        <taxon>Pseudomonadati</taxon>
        <taxon>Pseudomonadota</taxon>
        <taxon>Gammaproteobacteria</taxon>
        <taxon>Vibrionales</taxon>
        <taxon>Vibrionaceae</taxon>
        <taxon>Photobacterium</taxon>
    </lineage>
</organism>